<name>B9L089_THERP</name>
<keyword evidence="2" id="KW-1185">Reference proteome</keyword>
<gene>
    <name evidence="1" type="ordered locus">trd_1582</name>
</gene>
<dbReference type="AlphaFoldDB" id="B9L089"/>
<dbReference type="HOGENOM" id="CLU_1069333_0_0_0"/>
<accession>B9L089</accession>
<dbReference type="EMBL" id="CP001275">
    <property type="protein sequence ID" value="ACM04745.1"/>
    <property type="molecule type" value="Genomic_DNA"/>
</dbReference>
<dbReference type="eggNOG" id="ENOG5030VW9">
    <property type="taxonomic scope" value="Bacteria"/>
</dbReference>
<evidence type="ECO:0000313" key="2">
    <source>
        <dbReference type="Proteomes" id="UP000000447"/>
    </source>
</evidence>
<dbReference type="Proteomes" id="UP000000447">
    <property type="component" value="Chromosome"/>
</dbReference>
<reference evidence="1 2" key="1">
    <citation type="journal article" date="2009" name="PLoS ONE">
        <title>Complete genome sequence of the aerobic CO-oxidizing thermophile Thermomicrobium roseum.</title>
        <authorList>
            <person name="Wu D."/>
            <person name="Raymond J."/>
            <person name="Wu M."/>
            <person name="Chatterji S."/>
            <person name="Ren Q."/>
            <person name="Graham J.E."/>
            <person name="Bryant D.A."/>
            <person name="Robb F."/>
            <person name="Colman A."/>
            <person name="Tallon L.J."/>
            <person name="Badger J.H."/>
            <person name="Madupu R."/>
            <person name="Ward N.L."/>
            <person name="Eisen J.A."/>
        </authorList>
    </citation>
    <scope>NUCLEOTIDE SEQUENCE [LARGE SCALE GENOMIC DNA]</scope>
    <source>
        <strain evidence="2">ATCC 27502 / DSM 5159 / P-2</strain>
    </source>
</reference>
<protein>
    <submittedName>
        <fullName evidence="1">Uncharacterized protein</fullName>
    </submittedName>
</protein>
<evidence type="ECO:0000313" key="1">
    <source>
        <dbReference type="EMBL" id="ACM04745.1"/>
    </source>
</evidence>
<dbReference type="RefSeq" id="WP_015922527.1">
    <property type="nucleotide sequence ID" value="NC_011959.1"/>
</dbReference>
<organism evidence="1 2">
    <name type="scientific">Thermomicrobium roseum (strain ATCC 27502 / DSM 5159 / P-2)</name>
    <dbReference type="NCBI Taxonomy" id="309801"/>
    <lineage>
        <taxon>Bacteria</taxon>
        <taxon>Pseudomonadati</taxon>
        <taxon>Thermomicrobiota</taxon>
        <taxon>Thermomicrobia</taxon>
        <taxon>Thermomicrobiales</taxon>
        <taxon>Thermomicrobiaceae</taxon>
        <taxon>Thermomicrobium</taxon>
    </lineage>
</organism>
<proteinExistence type="predicted"/>
<sequence>MAEQPTRDQFQPDDELFEAIERFLAEQAAETIDADLRRALLEAQRFVERDLRRRPEYDRLIQALERLIEDEFPGAFTAPVRTRLAELLYRYGLAHYWLVQGREFPEALAPAEVEEGEEAVEPVEEARPLVIYDVWFPHDIALERADDGYYLHISDGRIDLSLYLGEDPNERGALADLISHYRYALAHAPHGEPAEPSDRLTPVLTVELDYSGSELVEANDHVDVLFLDPQGEPIVRMHARAAELRLIVEELQTIGRDGSF</sequence>
<dbReference type="KEGG" id="tro:trd_1582"/>